<feature type="domain" description="DUF1618" evidence="1">
    <location>
        <begin position="462"/>
        <end position="569"/>
    </location>
</feature>
<organism evidence="2 3">
    <name type="scientific">Eragrostis curvula</name>
    <name type="common">weeping love grass</name>
    <dbReference type="NCBI Taxonomy" id="38414"/>
    <lineage>
        <taxon>Eukaryota</taxon>
        <taxon>Viridiplantae</taxon>
        <taxon>Streptophyta</taxon>
        <taxon>Embryophyta</taxon>
        <taxon>Tracheophyta</taxon>
        <taxon>Spermatophyta</taxon>
        <taxon>Magnoliopsida</taxon>
        <taxon>Liliopsida</taxon>
        <taxon>Poales</taxon>
        <taxon>Poaceae</taxon>
        <taxon>PACMAD clade</taxon>
        <taxon>Chloridoideae</taxon>
        <taxon>Eragrostideae</taxon>
        <taxon>Eragrostidinae</taxon>
        <taxon>Eragrostis</taxon>
    </lineage>
</organism>
<dbReference type="Pfam" id="PF07762">
    <property type="entry name" value="DUF1618"/>
    <property type="match status" value="2"/>
</dbReference>
<dbReference type="InterPro" id="IPR011676">
    <property type="entry name" value="DUF1618"/>
</dbReference>
<evidence type="ECO:0000313" key="3">
    <source>
        <dbReference type="Proteomes" id="UP000324897"/>
    </source>
</evidence>
<feature type="domain" description="DUF1618" evidence="1">
    <location>
        <begin position="257"/>
        <end position="407"/>
    </location>
</feature>
<gene>
    <name evidence="2" type="ORF">EJB05_29073</name>
</gene>
<dbReference type="EMBL" id="RWGY01000013">
    <property type="protein sequence ID" value="TVU26523.1"/>
    <property type="molecule type" value="Genomic_DNA"/>
</dbReference>
<keyword evidence="3" id="KW-1185">Reference proteome</keyword>
<dbReference type="Proteomes" id="UP000324897">
    <property type="component" value="Chromosome 2"/>
</dbReference>
<accession>A0A5J9URY4</accession>
<evidence type="ECO:0000313" key="2">
    <source>
        <dbReference type="EMBL" id="TVU26523.1"/>
    </source>
</evidence>
<feature type="non-terminal residue" evidence="2">
    <location>
        <position position="1"/>
    </location>
</feature>
<name>A0A5J9URY4_9POAL</name>
<dbReference type="PANTHER" id="PTHR33074:SF76">
    <property type="entry name" value="OS11G0569701 PROTEIN"/>
    <property type="match status" value="1"/>
</dbReference>
<reference evidence="2 3" key="1">
    <citation type="journal article" date="2019" name="Sci. Rep.">
        <title>A high-quality genome of Eragrostis curvula grass provides insights into Poaceae evolution and supports new strategies to enhance forage quality.</title>
        <authorList>
            <person name="Carballo J."/>
            <person name="Santos B.A.C.M."/>
            <person name="Zappacosta D."/>
            <person name="Garbus I."/>
            <person name="Selva J.P."/>
            <person name="Gallo C.A."/>
            <person name="Diaz A."/>
            <person name="Albertini E."/>
            <person name="Caccamo M."/>
            <person name="Echenique V."/>
        </authorList>
    </citation>
    <scope>NUCLEOTIDE SEQUENCE [LARGE SCALE GENOMIC DNA]</scope>
    <source>
        <strain evidence="3">cv. Victoria</strain>
        <tissue evidence="2">Leaf</tissue>
    </source>
</reference>
<dbReference type="Gramene" id="TVU26523">
    <property type="protein sequence ID" value="TVU26523"/>
    <property type="gene ID" value="EJB05_29073"/>
</dbReference>
<evidence type="ECO:0000259" key="1">
    <source>
        <dbReference type="Pfam" id="PF07762"/>
    </source>
</evidence>
<sequence>MKILTRLCPGNLGRFSLLRSIPLIQRREHSASPAAAHPRWLMLNTSAHRKGSFADGKAQADSATSTGRHFRVSLGAVAPPASSFLYYDLAGKLSSDRENARYGPPLKIIAAHGNSILIETSFIADGFGRRRMFDYFVYKASNGKTPSLSLLPVREALTKHEEGRTPLDPRENMLLKETTGLLRRKEDEILVVELEHTFQRGTPEDTAELCMHCLGESEWEIKREVPIVFDKGSKGNELQRWRFPNRAVPVGDRFLCWVNYIHGFLLCDMAEATPKLRYVTLPVVPFVKGSGYSSSMSDDDLIENNIQYTRNMCAVDGAADDAVRLVSVDPRCCCGGPVHGRSTCTHSRFAFTVTTWTASLSMEEPMKWIKEGVLDCEELWAQPGYEGLPHVLPENPIISLDNPYVVCFTIRERDFDSYDDRKLWRIEVDTRTKALLSVVTATDSSADYCHLQAKLISCVSDDEWIEEQIQDSRNMCAVDGADDTVRLVSVDPRCCCGGPVHGRSTCSRSRFAFTVTTWTLSLSMEEPMKWVKEGVLDCEELWAQPGYDGLPHVLPENPVISLDNPDVVCFTIRKRDFDSYDDRKLWRIEVDTRTKALLSVVSTTDSSADYWHDGTQHLPSQVELDNPCPLLLFKVVVVPVVVADSEADDVWVVGANDGELHGLAWKAFIVIAWKCPDLHAVHHAILHPRRRRMIISHRRQVKSPRCHIECGAAARASADAKAPTAAAGFNVDEPHRAATSVG</sequence>
<dbReference type="PANTHER" id="PTHR33074">
    <property type="entry name" value="EXPRESSED PROTEIN-RELATED"/>
    <property type="match status" value="1"/>
</dbReference>
<proteinExistence type="predicted"/>
<dbReference type="OrthoDB" id="687690at2759"/>
<comment type="caution">
    <text evidence="2">The sequence shown here is derived from an EMBL/GenBank/DDBJ whole genome shotgun (WGS) entry which is preliminary data.</text>
</comment>
<dbReference type="AlphaFoldDB" id="A0A5J9URY4"/>
<protein>
    <recommendedName>
        <fullName evidence="1">DUF1618 domain-containing protein</fullName>
    </recommendedName>
</protein>